<dbReference type="AlphaFoldDB" id="A0A4Y7JI28"/>
<dbReference type="InterPro" id="IPR027417">
    <property type="entry name" value="P-loop_NTPase"/>
</dbReference>
<protein>
    <recommendedName>
        <fullName evidence="1">Helicase C-terminal domain-containing protein</fullName>
    </recommendedName>
</protein>
<evidence type="ECO:0000313" key="2">
    <source>
        <dbReference type="EMBL" id="RZC60196.1"/>
    </source>
</evidence>
<organism evidence="2 3">
    <name type="scientific">Papaver somniferum</name>
    <name type="common">Opium poppy</name>
    <dbReference type="NCBI Taxonomy" id="3469"/>
    <lineage>
        <taxon>Eukaryota</taxon>
        <taxon>Viridiplantae</taxon>
        <taxon>Streptophyta</taxon>
        <taxon>Embryophyta</taxon>
        <taxon>Tracheophyta</taxon>
        <taxon>Spermatophyta</taxon>
        <taxon>Magnoliopsida</taxon>
        <taxon>Ranunculales</taxon>
        <taxon>Papaveraceae</taxon>
        <taxon>Papaveroideae</taxon>
        <taxon>Papaver</taxon>
    </lineage>
</organism>
<dbReference type="STRING" id="3469.A0A4Y7JI28"/>
<evidence type="ECO:0000313" key="3">
    <source>
        <dbReference type="Proteomes" id="UP000316621"/>
    </source>
</evidence>
<reference evidence="2 3" key="1">
    <citation type="journal article" date="2018" name="Science">
        <title>The opium poppy genome and morphinan production.</title>
        <authorList>
            <person name="Guo L."/>
            <person name="Winzer T."/>
            <person name="Yang X."/>
            <person name="Li Y."/>
            <person name="Ning Z."/>
            <person name="He Z."/>
            <person name="Teodor R."/>
            <person name="Lu Y."/>
            <person name="Bowser T.A."/>
            <person name="Graham I.A."/>
            <person name="Ye K."/>
        </authorList>
    </citation>
    <scope>NUCLEOTIDE SEQUENCE [LARGE SCALE GENOMIC DNA]</scope>
    <source>
        <strain evidence="3">cv. HN1</strain>
        <tissue evidence="2">Leaves</tissue>
    </source>
</reference>
<keyword evidence="3" id="KW-1185">Reference proteome</keyword>
<feature type="domain" description="Helicase C-terminal" evidence="1">
    <location>
        <begin position="107"/>
        <end position="143"/>
    </location>
</feature>
<dbReference type="Gene3D" id="3.40.50.300">
    <property type="entry name" value="P-loop containing nucleotide triphosphate hydrolases"/>
    <property type="match status" value="1"/>
</dbReference>
<dbReference type="Proteomes" id="UP000316621">
    <property type="component" value="Chromosome 5"/>
</dbReference>
<dbReference type="SUPFAM" id="SSF52540">
    <property type="entry name" value="P-loop containing nucleoside triphosphate hydrolases"/>
    <property type="match status" value="1"/>
</dbReference>
<accession>A0A4Y7JI28</accession>
<gene>
    <name evidence="2" type="ORF">C5167_021960</name>
</gene>
<dbReference type="InterPro" id="IPR001650">
    <property type="entry name" value="Helicase_C-like"/>
</dbReference>
<proteinExistence type="predicted"/>
<evidence type="ECO:0000259" key="1">
    <source>
        <dbReference type="Pfam" id="PF00271"/>
    </source>
</evidence>
<name>A0A4Y7JI28_PAPSO</name>
<sequence length="143" mass="16372">MARKFLKKDPKTVTLGPTYDFTTVLCVAITQFREDFMEMIVKLMQPEALEYKINLLRYKTFVLYSSASGGKSYSIVTVDYSLEWCVTEFNVVRIVSRAAALNNLPMECDFRSVCIHSGMSQEERLTGYKGFKEGHERILVATD</sequence>
<dbReference type="EMBL" id="CM010719">
    <property type="protein sequence ID" value="RZC60196.1"/>
    <property type="molecule type" value="Genomic_DNA"/>
</dbReference>
<dbReference type="Gramene" id="RZC60196">
    <property type="protein sequence ID" value="RZC60196"/>
    <property type="gene ID" value="C5167_021960"/>
</dbReference>
<dbReference type="Pfam" id="PF00271">
    <property type="entry name" value="Helicase_C"/>
    <property type="match status" value="1"/>
</dbReference>